<keyword evidence="3" id="KW-1185">Reference proteome</keyword>
<accession>A0A2Z5G5C1</accession>
<gene>
    <name evidence="2" type="ORF">ACPOL_4474</name>
</gene>
<sequence length="121" mass="12566">MKRFLAIAVICSASAFAADQSTKPIDGWISDSMCGAKHVGSGAACVKKCVGGGAKPVFVDDAKKQVWTIDNPDAVAGHYGHHVAVQGTINADEKSVHVASLSMLKDQGDQAKPDEMGGMSH</sequence>
<proteinExistence type="predicted"/>
<evidence type="ECO:0000313" key="3">
    <source>
        <dbReference type="Proteomes" id="UP000253606"/>
    </source>
</evidence>
<feature type="signal peptide" evidence="1">
    <location>
        <begin position="1"/>
        <end position="17"/>
    </location>
</feature>
<organism evidence="2 3">
    <name type="scientific">Acidisarcina polymorpha</name>
    <dbReference type="NCBI Taxonomy" id="2211140"/>
    <lineage>
        <taxon>Bacteria</taxon>
        <taxon>Pseudomonadati</taxon>
        <taxon>Acidobacteriota</taxon>
        <taxon>Terriglobia</taxon>
        <taxon>Terriglobales</taxon>
        <taxon>Acidobacteriaceae</taxon>
        <taxon>Acidisarcina</taxon>
    </lineage>
</organism>
<feature type="chain" id="PRO_5016295420" evidence="1">
    <location>
        <begin position="18"/>
        <end position="121"/>
    </location>
</feature>
<dbReference type="OrthoDB" id="123048at2"/>
<dbReference type="RefSeq" id="WP_114208663.1">
    <property type="nucleotide sequence ID" value="NZ_CP030840.1"/>
</dbReference>
<evidence type="ECO:0000256" key="1">
    <source>
        <dbReference type="SAM" id="SignalP"/>
    </source>
</evidence>
<evidence type="ECO:0000313" key="2">
    <source>
        <dbReference type="EMBL" id="AXC13746.1"/>
    </source>
</evidence>
<keyword evidence="1" id="KW-0732">Signal</keyword>
<dbReference type="Proteomes" id="UP000253606">
    <property type="component" value="Chromosome"/>
</dbReference>
<reference evidence="2 3" key="1">
    <citation type="journal article" date="2018" name="Front. Microbiol.">
        <title>Hydrolytic Capabilities as a Key to Environmental Success: Chitinolytic and Cellulolytic Acidobacteria From Acidic Sub-arctic Soils and Boreal Peatlands.</title>
        <authorList>
            <person name="Belova S.E."/>
            <person name="Ravin N.V."/>
            <person name="Pankratov T.A."/>
            <person name="Rakitin A.L."/>
            <person name="Ivanova A.A."/>
            <person name="Beletsky A.V."/>
            <person name="Mardanov A.V."/>
            <person name="Sinninghe Damste J.S."/>
            <person name="Dedysh S.N."/>
        </authorList>
    </citation>
    <scope>NUCLEOTIDE SEQUENCE [LARGE SCALE GENOMIC DNA]</scope>
    <source>
        <strain evidence="2 3">SBC82</strain>
    </source>
</reference>
<dbReference type="KEGG" id="abas:ACPOL_4474"/>
<protein>
    <submittedName>
        <fullName evidence="2">Uncharacterized protein</fullName>
    </submittedName>
</protein>
<name>A0A2Z5G5C1_9BACT</name>
<dbReference type="EMBL" id="CP030840">
    <property type="protein sequence ID" value="AXC13746.1"/>
    <property type="molecule type" value="Genomic_DNA"/>
</dbReference>
<dbReference type="AlphaFoldDB" id="A0A2Z5G5C1"/>